<dbReference type="SUPFAM" id="SSF48452">
    <property type="entry name" value="TPR-like"/>
    <property type="match status" value="2"/>
</dbReference>
<feature type="repeat" description="TPR" evidence="3">
    <location>
        <begin position="365"/>
        <end position="398"/>
    </location>
</feature>
<evidence type="ECO:0000256" key="3">
    <source>
        <dbReference type="PROSITE-ProRule" id="PRU00339"/>
    </source>
</evidence>
<dbReference type="Pfam" id="PF14559">
    <property type="entry name" value="TPR_19"/>
    <property type="match status" value="1"/>
</dbReference>
<keyword evidence="1" id="KW-0677">Repeat</keyword>
<feature type="region of interest" description="Disordered" evidence="4">
    <location>
        <begin position="1"/>
        <end position="80"/>
    </location>
</feature>
<dbReference type="Pfam" id="PF13424">
    <property type="entry name" value="TPR_12"/>
    <property type="match status" value="1"/>
</dbReference>
<dbReference type="InterPro" id="IPR011990">
    <property type="entry name" value="TPR-like_helical_dom_sf"/>
</dbReference>
<dbReference type="Gene3D" id="1.25.40.10">
    <property type="entry name" value="Tetratricopeptide repeat domain"/>
    <property type="match status" value="5"/>
</dbReference>
<dbReference type="PROSITE" id="PS50005">
    <property type="entry name" value="TPR"/>
    <property type="match status" value="5"/>
</dbReference>
<evidence type="ECO:0000313" key="5">
    <source>
        <dbReference type="EMBL" id="WKA08833.1"/>
    </source>
</evidence>
<keyword evidence="2 3" id="KW-0802">TPR repeat</keyword>
<dbReference type="Pfam" id="PF07719">
    <property type="entry name" value="TPR_2"/>
    <property type="match status" value="1"/>
</dbReference>
<feature type="repeat" description="TPR" evidence="3">
    <location>
        <begin position="242"/>
        <end position="275"/>
    </location>
</feature>
<dbReference type="InterPro" id="IPR019734">
    <property type="entry name" value="TPR_rpt"/>
</dbReference>
<feature type="compositionally biased region" description="Low complexity" evidence="4">
    <location>
        <begin position="114"/>
        <end position="125"/>
    </location>
</feature>
<dbReference type="Pfam" id="PF13181">
    <property type="entry name" value="TPR_8"/>
    <property type="match status" value="1"/>
</dbReference>
<evidence type="ECO:0000256" key="2">
    <source>
        <dbReference type="ARBA" id="ARBA00022803"/>
    </source>
</evidence>
<gene>
    <name evidence="5" type="ORF">VitviT2T_026518</name>
</gene>
<evidence type="ECO:0000313" key="6">
    <source>
        <dbReference type="Proteomes" id="UP001227230"/>
    </source>
</evidence>
<accession>A0ABY9DP54</accession>
<keyword evidence="6" id="KW-1185">Reference proteome</keyword>
<feature type="compositionally biased region" description="Polar residues" evidence="4">
    <location>
        <begin position="65"/>
        <end position="80"/>
    </location>
</feature>
<dbReference type="InterPro" id="IPR013105">
    <property type="entry name" value="TPR_2"/>
</dbReference>
<feature type="repeat" description="TPR" evidence="3">
    <location>
        <begin position="151"/>
        <end position="184"/>
    </location>
</feature>
<feature type="repeat" description="TPR" evidence="3">
    <location>
        <begin position="598"/>
        <end position="631"/>
    </location>
</feature>
<evidence type="ECO:0000256" key="4">
    <source>
        <dbReference type="SAM" id="MobiDB-lite"/>
    </source>
</evidence>
<proteinExistence type="predicted"/>
<dbReference type="Proteomes" id="UP001227230">
    <property type="component" value="Chromosome 17"/>
</dbReference>
<dbReference type="SMART" id="SM00028">
    <property type="entry name" value="TPR"/>
    <property type="match status" value="8"/>
</dbReference>
<evidence type="ECO:0008006" key="7">
    <source>
        <dbReference type="Google" id="ProtNLM"/>
    </source>
</evidence>
<feature type="region of interest" description="Disordered" evidence="4">
    <location>
        <begin position="114"/>
        <end position="133"/>
    </location>
</feature>
<dbReference type="PROSITE" id="PS50293">
    <property type="entry name" value="TPR_REGION"/>
    <property type="match status" value="1"/>
</dbReference>
<name>A0ABY9DP54_VITVI</name>
<evidence type="ECO:0000256" key="1">
    <source>
        <dbReference type="ARBA" id="ARBA00022737"/>
    </source>
</evidence>
<dbReference type="PANTHER" id="PTHR45523">
    <property type="entry name" value="TETRATRICOPEPTIDE REPEAT (TPR)-CONTAINING PROTEIN-RELATED"/>
    <property type="match status" value="1"/>
</dbReference>
<dbReference type="PANTHER" id="PTHR45523:SF1">
    <property type="entry name" value="TETRATRICOPEPTIDE REPEAT (TPR)-CONTAINING PROTEIN"/>
    <property type="match status" value="1"/>
</dbReference>
<dbReference type="EMBL" id="CP126664">
    <property type="protein sequence ID" value="WKA08833.1"/>
    <property type="molecule type" value="Genomic_DNA"/>
</dbReference>
<sequence length="658" mass="72294">MSEPAATKPQPLPIKSEVGVTENSADESSKRPQISKVVVLADLNVDPPETDDDDSLHVSAPDLTRLTNDDSSQDKSTLVSKDTDMVDGEGKRLNKLGKPRSRVTKVEYPLDYGADADADQHGQGAPTSREEKVSSLKTGLVHVARKMPKNAHAHFILGLMYQRLGQPQKAVSAYEKAAEILLRCEEEIDRPELLSLVQIHHAQCLLLGSSGDHSADKELEPEELEEILLKMKDSMQSDIRQAAVWNTLGLILLRTGRLQNAISVLSSLLTIAPDNLDCLGNLGIAYLRSGNLELAEKCFQNLILKDQNHPAALINYAAVLMCKYGSIIAGAGANSGEGASEDQLIAANVAKECLLAAVKVEPKAAHVWANLANAYYLMGDCRSSSKCFEKAAKLEPNCMSTRYAVAVHQIKDAERYQDPSEQLSWAGNEMASILREGDSALIEHPIAWAGLAMVHKIQNEIAAAFETEHKGLMEMEERAVHILKQAIAEDPDDAVQWHQLGLHNLCVQQFKTSQKYLKAAVARSKECSYMWSNLGISLQLSEEPAQAEQVYKRALSLVTPQQAYTIFSNLGNLYRQQKKYQSAKAMFTKSLELQPGYAPAYNNLGLVFIAEGRWKEAEFCFNKALQADPLLDAAKSNMIKAAAMSRVCQHLSSCSLQD</sequence>
<protein>
    <recommendedName>
        <fullName evidence="7">UDP-N-acetylglucosamine--peptide N-acetylglucosaminyltransferase SPINDLY</fullName>
    </recommendedName>
</protein>
<organism evidence="5 6">
    <name type="scientific">Vitis vinifera</name>
    <name type="common">Grape</name>
    <dbReference type="NCBI Taxonomy" id="29760"/>
    <lineage>
        <taxon>Eukaryota</taxon>
        <taxon>Viridiplantae</taxon>
        <taxon>Streptophyta</taxon>
        <taxon>Embryophyta</taxon>
        <taxon>Tracheophyta</taxon>
        <taxon>Spermatophyta</taxon>
        <taxon>Magnoliopsida</taxon>
        <taxon>eudicotyledons</taxon>
        <taxon>Gunneridae</taxon>
        <taxon>Pentapetalae</taxon>
        <taxon>rosids</taxon>
        <taxon>Vitales</taxon>
        <taxon>Vitaceae</taxon>
        <taxon>Viteae</taxon>
        <taxon>Vitis</taxon>
    </lineage>
</organism>
<reference evidence="5 6" key="1">
    <citation type="journal article" date="2023" name="Hortic Res">
        <title>The complete reference genome for grapevine (Vitis vinifera L.) genetics and breeding.</title>
        <authorList>
            <person name="Shi X."/>
            <person name="Cao S."/>
            <person name="Wang X."/>
            <person name="Huang S."/>
            <person name="Wang Y."/>
            <person name="Liu Z."/>
            <person name="Liu W."/>
            <person name="Leng X."/>
            <person name="Peng Y."/>
            <person name="Wang N."/>
            <person name="Wang Y."/>
            <person name="Ma Z."/>
            <person name="Xu X."/>
            <person name="Zhang F."/>
            <person name="Xue H."/>
            <person name="Zhong H."/>
            <person name="Wang Y."/>
            <person name="Zhang K."/>
            <person name="Velt A."/>
            <person name="Avia K."/>
            <person name="Holtgrawe D."/>
            <person name="Grimplet J."/>
            <person name="Matus J.T."/>
            <person name="Ware D."/>
            <person name="Wu X."/>
            <person name="Wang H."/>
            <person name="Liu C."/>
            <person name="Fang Y."/>
            <person name="Rustenholz C."/>
            <person name="Cheng Z."/>
            <person name="Xiao H."/>
            <person name="Zhou Y."/>
        </authorList>
    </citation>
    <scope>NUCLEOTIDE SEQUENCE [LARGE SCALE GENOMIC DNA]</scope>
    <source>
        <strain evidence="6">cv. Pinot noir / PN40024</strain>
        <tissue evidence="5">Leaf</tissue>
    </source>
</reference>
<feature type="repeat" description="TPR" evidence="3">
    <location>
        <begin position="564"/>
        <end position="597"/>
    </location>
</feature>